<evidence type="ECO:0000256" key="3">
    <source>
        <dbReference type="ARBA" id="ARBA00022603"/>
    </source>
</evidence>
<dbReference type="GO" id="GO:0032259">
    <property type="term" value="P:methylation"/>
    <property type="evidence" value="ECO:0007669"/>
    <property type="project" value="UniProtKB-KW"/>
</dbReference>
<accession>A0ABR0LPM4</accession>
<keyword evidence="2" id="KW-0698">rRNA processing</keyword>
<dbReference type="Proteomes" id="UP001357485">
    <property type="component" value="Unassembled WGS sequence"/>
</dbReference>
<dbReference type="GO" id="GO:0004481">
    <property type="term" value="F:methylene-fatty-acyl-phospholipid synthase activity"/>
    <property type="evidence" value="ECO:0007669"/>
    <property type="project" value="UniProtKB-EC"/>
</dbReference>
<dbReference type="PANTHER" id="PTHR10920:SF18">
    <property type="entry name" value="RRNA METHYLTRANSFERASE 2, MITOCHONDRIAL"/>
    <property type="match status" value="1"/>
</dbReference>
<dbReference type="SUPFAM" id="SSF53335">
    <property type="entry name" value="S-adenosyl-L-methionine-dependent methyltransferases"/>
    <property type="match status" value="1"/>
</dbReference>
<keyword evidence="5" id="KW-0949">S-adenosyl-L-methionine</keyword>
<evidence type="ECO:0000256" key="7">
    <source>
        <dbReference type="SAM" id="MobiDB-lite"/>
    </source>
</evidence>
<evidence type="ECO:0000256" key="2">
    <source>
        <dbReference type="ARBA" id="ARBA00022552"/>
    </source>
</evidence>
<dbReference type="InterPro" id="IPR002877">
    <property type="entry name" value="RNA_MeTrfase_FtsJ_dom"/>
</dbReference>
<keyword evidence="4 9" id="KW-0808">Transferase</keyword>
<dbReference type="EMBL" id="JAVRRA010016594">
    <property type="protein sequence ID" value="KAK5201522.1"/>
    <property type="molecule type" value="Genomic_DNA"/>
</dbReference>
<evidence type="ECO:0000256" key="4">
    <source>
        <dbReference type="ARBA" id="ARBA00022679"/>
    </source>
</evidence>
<evidence type="ECO:0000313" key="9">
    <source>
        <dbReference type="EMBL" id="KAK5201522.1"/>
    </source>
</evidence>
<evidence type="ECO:0000313" key="10">
    <source>
        <dbReference type="Proteomes" id="UP001357485"/>
    </source>
</evidence>
<comment type="caution">
    <text evidence="9">The sequence shown here is derived from an EMBL/GenBank/DDBJ whole genome shotgun (WGS) entry which is preliminary data.</text>
</comment>
<reference evidence="9 10" key="1">
    <citation type="submission" date="2023-08" db="EMBL/GenBank/DDBJ databases">
        <title>Black Yeasts Isolated from many extreme environments.</title>
        <authorList>
            <person name="Coleine C."/>
            <person name="Stajich J.E."/>
            <person name="Selbmann L."/>
        </authorList>
    </citation>
    <scope>NUCLEOTIDE SEQUENCE [LARGE SCALE GENOMIC DNA]</scope>
    <source>
        <strain evidence="9 10">CCFEE 536</strain>
    </source>
</reference>
<organism evidence="9 10">
    <name type="scientific">Cryomyces antarcticus</name>
    <dbReference type="NCBI Taxonomy" id="329879"/>
    <lineage>
        <taxon>Eukaryota</taxon>
        <taxon>Fungi</taxon>
        <taxon>Dikarya</taxon>
        <taxon>Ascomycota</taxon>
        <taxon>Pezizomycotina</taxon>
        <taxon>Dothideomycetes</taxon>
        <taxon>Dothideomycetes incertae sedis</taxon>
        <taxon>Cryomyces</taxon>
    </lineage>
</organism>
<evidence type="ECO:0000259" key="8">
    <source>
        <dbReference type="Pfam" id="PF01728"/>
    </source>
</evidence>
<evidence type="ECO:0000256" key="6">
    <source>
        <dbReference type="ARBA" id="ARBA00041184"/>
    </source>
</evidence>
<feature type="domain" description="Ribosomal RNA methyltransferase FtsJ" evidence="8">
    <location>
        <begin position="86"/>
        <end position="361"/>
    </location>
</feature>
<comment type="similarity">
    <text evidence="1">Belongs to the class I-like SAM-binding methyltransferase superfamily. RNA methyltransferase RlmE family.</text>
</comment>
<dbReference type="InterPro" id="IPR050082">
    <property type="entry name" value="RNA_methyltr_RlmE"/>
</dbReference>
<dbReference type="Pfam" id="PF01728">
    <property type="entry name" value="FtsJ"/>
    <property type="match status" value="1"/>
</dbReference>
<keyword evidence="10" id="KW-1185">Reference proteome</keyword>
<evidence type="ECO:0000256" key="5">
    <source>
        <dbReference type="ARBA" id="ARBA00022691"/>
    </source>
</evidence>
<dbReference type="Gene3D" id="3.40.50.150">
    <property type="entry name" value="Vaccinia Virus protein VP39"/>
    <property type="match status" value="1"/>
</dbReference>
<sequence>MLSPRLFRQLTASLLLDRPLVLTCRCSPRSTISQWPASPRNLRHVLAPPRNLLQARPASSSSSSTRWKSRQTRDVFSREAKVQGLKSRAAFKLLELNEKHKLFKPGQTVIDLGYAPGSWSQVAVRLTAPHGRVVGIDVIPAQPPRGASTIQGNFLFEAVQAEVRQYVQDPQRGRPRKKAVFASQDAEEAEEEGRAGVTEEELDELGRAYIDIERGEGAEGKVKMTKSHDASASEGGRITRREMDELEGRVVDVVLSDMSAPWEQTSGLWIRSVSDPYFRMMNTSGMAFRDHAGSMDLCTATLTFCYDTLRTGGHFLCKFYQGAEDKAFETKLKRLFEKVHREKPESSRSESKEAYFVALRRKPDLAKEDVFR</sequence>
<keyword evidence="3 9" id="KW-0489">Methyltransferase</keyword>
<dbReference type="InterPro" id="IPR015507">
    <property type="entry name" value="rRNA-MeTfrase_E"/>
</dbReference>
<dbReference type="PANTHER" id="PTHR10920">
    <property type="entry name" value="RIBOSOMAL RNA METHYLTRANSFERASE"/>
    <property type="match status" value="1"/>
</dbReference>
<feature type="region of interest" description="Disordered" evidence="7">
    <location>
        <begin position="174"/>
        <end position="198"/>
    </location>
</feature>
<protein>
    <recommendedName>
        <fullName evidence="6">rRNA methyltransferase 2, mitochondrial</fullName>
    </recommendedName>
</protein>
<dbReference type="InterPro" id="IPR029063">
    <property type="entry name" value="SAM-dependent_MTases_sf"/>
</dbReference>
<name>A0ABR0LPM4_9PEZI</name>
<gene>
    <name evidence="9" type="primary">MRM2</name>
    <name evidence="9" type="ORF">LTR16_002389</name>
</gene>
<proteinExistence type="inferred from homology"/>
<evidence type="ECO:0000256" key="1">
    <source>
        <dbReference type="ARBA" id="ARBA00009258"/>
    </source>
</evidence>
<dbReference type="HAMAP" id="MF_01547">
    <property type="entry name" value="RNA_methyltr_E"/>
    <property type="match status" value="1"/>
</dbReference>